<evidence type="ECO:0000313" key="3">
    <source>
        <dbReference type="Proteomes" id="UP000188603"/>
    </source>
</evidence>
<organism evidence="2 3">
    <name type="scientific">Novibacillus thermophilus</name>
    <dbReference type="NCBI Taxonomy" id="1471761"/>
    <lineage>
        <taxon>Bacteria</taxon>
        <taxon>Bacillati</taxon>
        <taxon>Bacillota</taxon>
        <taxon>Bacilli</taxon>
        <taxon>Bacillales</taxon>
        <taxon>Thermoactinomycetaceae</taxon>
        <taxon>Novibacillus</taxon>
    </lineage>
</organism>
<dbReference type="STRING" id="1471761.B0W44_12665"/>
<keyword evidence="3" id="KW-1185">Reference proteome</keyword>
<protein>
    <recommendedName>
        <fullName evidence="1">Thiopeptide-type bacteriocin biosynthesis domain-containing protein</fullName>
    </recommendedName>
</protein>
<accession>A0A1U9K8Z4</accession>
<name>A0A1U9K8Z4_9BACL</name>
<evidence type="ECO:0000313" key="2">
    <source>
        <dbReference type="EMBL" id="AQS56486.1"/>
    </source>
</evidence>
<dbReference type="Proteomes" id="UP000188603">
    <property type="component" value="Chromosome"/>
</dbReference>
<proteinExistence type="predicted"/>
<reference evidence="2 3" key="1">
    <citation type="journal article" date="2015" name="Int. J. Syst. Evol. Microbiol.">
        <title>Novibacillus thermophilus gen. nov., sp. nov., a Gram-staining-negative and moderately thermophilic member of the family Thermoactinomycetaceae.</title>
        <authorList>
            <person name="Yang G."/>
            <person name="Chen J."/>
            <person name="Zhou S."/>
        </authorList>
    </citation>
    <scope>NUCLEOTIDE SEQUENCE [LARGE SCALE GENOMIC DNA]</scope>
    <source>
        <strain evidence="2 3">SG-1</strain>
    </source>
</reference>
<dbReference type="AlphaFoldDB" id="A0A1U9K8Z4"/>
<dbReference type="OrthoDB" id="70280at2"/>
<dbReference type="Pfam" id="PF14028">
    <property type="entry name" value="Lant_dehydr_C"/>
    <property type="match status" value="1"/>
</dbReference>
<sequence>MIENAWYKIVVTLEDEAQVDDVICRGLRPVVAAHGRQLSEHFFTRSYDGSRNTVEFYIHADADEAHFKQMYAHLDSCSKGQVRYAGVSQFNETEPFFGRMGDLYLARYYCQTNDLAFRVLEKANGEYPKKLDAALDMMIISADCAYDTIQRGYLSYCSHVNGFFTRWKDPQKIEKTFSEKYKKISPYLHAKVTRLLKNDGGDEAYIQYRHVLLSFKESLTEAFRQGQLTVTNIESGDETSQGYRDFLKRSPFHREIVNNDAFLHYMNHDPTFLSGRLLTIFTYLLLRRVGIKHKDRYALCYYIYRTVEELFDLNSLDLIKSFAEKG</sequence>
<dbReference type="KEGG" id="ntr:B0W44_12665"/>
<dbReference type="EMBL" id="CP019699">
    <property type="protein sequence ID" value="AQS56486.1"/>
    <property type="molecule type" value="Genomic_DNA"/>
</dbReference>
<dbReference type="RefSeq" id="WP_077720345.1">
    <property type="nucleotide sequence ID" value="NZ_CP019699.1"/>
</dbReference>
<dbReference type="InterPro" id="IPR023809">
    <property type="entry name" value="Thiopep_bacteriocin_synth_dom"/>
</dbReference>
<evidence type="ECO:0000259" key="1">
    <source>
        <dbReference type="Pfam" id="PF14028"/>
    </source>
</evidence>
<feature type="domain" description="Thiopeptide-type bacteriocin biosynthesis" evidence="1">
    <location>
        <begin position="6"/>
        <end position="307"/>
    </location>
</feature>
<gene>
    <name evidence="2" type="ORF">B0W44_12665</name>
</gene>